<dbReference type="PANTHER" id="PTHR32089">
    <property type="entry name" value="METHYL-ACCEPTING CHEMOTAXIS PROTEIN MCPB"/>
    <property type="match status" value="1"/>
</dbReference>
<dbReference type="PROSITE" id="PS50111">
    <property type="entry name" value="CHEMOTAXIS_TRANSDUC_2"/>
    <property type="match status" value="1"/>
</dbReference>
<sequence>MKINMPVTANELFLDPLRPIVTKTDLKGAITYANRAFIDISGFSEAELLGNNHNIVRHPDMPPEAFADLWETVKQGKPWGGLVKNRAKNGDFYWVEAHVTPITEMGKIVGYVSVRSTPNRAEVSAAEALYQKVRDKQATLPSTLKQLSKRRDSGKIGFVLTGLFSSGLVAAGCVPGWSDGTRLLVSLLSLGALAGASAWWRYSEWRVMTRLHQGFLNLAEGQLEAPLQTKLGGQLGAMMDSLEGLRLHMRAMVADSLSAGGRTYEQSHALSQEMGGLVARAEEQGKGLQQISISMEQISSSIGHVASMAQDSVQGAQETRNAATEGQQVMQRAAEAATQAVVVVNRSKEELAALDKSMTEIGNMTNLIHGIAEQTNLLALNAAIEAARAGETGRGFAVVADEVRKLAERTATATDAIGDVVQQIVQITDKVTLNMDRSVEEVDHVSAEIRASASQLDVLLDIADRAHDFAGKLSSQVASDSSTVHQVAASVEQLAVLGEQNIDTANNVLHSAQALEVAAGDLERLTLHYRKWQTPS</sequence>
<proteinExistence type="predicted"/>
<feature type="domain" description="Methyl-accepting transducer" evidence="4">
    <location>
        <begin position="259"/>
        <end position="495"/>
    </location>
</feature>
<dbReference type="SMART" id="SM00091">
    <property type="entry name" value="PAS"/>
    <property type="match status" value="1"/>
</dbReference>
<dbReference type="Pfam" id="PF08447">
    <property type="entry name" value="PAS_3"/>
    <property type="match status" value="1"/>
</dbReference>
<feature type="transmembrane region" description="Helical" evidence="3">
    <location>
        <begin position="183"/>
        <end position="202"/>
    </location>
</feature>
<dbReference type="PROSITE" id="PS50112">
    <property type="entry name" value="PAS"/>
    <property type="match status" value="1"/>
</dbReference>
<dbReference type="SUPFAM" id="SSF58104">
    <property type="entry name" value="Methyl-accepting chemotaxis protein (MCP) signaling domain"/>
    <property type="match status" value="1"/>
</dbReference>
<evidence type="ECO:0000259" key="4">
    <source>
        <dbReference type="PROSITE" id="PS50111"/>
    </source>
</evidence>
<organism evidence="6 7">
    <name type="scientific">Vogesella alkaliphila</name>
    <dbReference type="NCBI Taxonomy" id="1193621"/>
    <lineage>
        <taxon>Bacteria</taxon>
        <taxon>Pseudomonadati</taxon>
        <taxon>Pseudomonadota</taxon>
        <taxon>Betaproteobacteria</taxon>
        <taxon>Neisseriales</taxon>
        <taxon>Chromobacteriaceae</taxon>
        <taxon>Vogesella</taxon>
    </lineage>
</organism>
<comment type="caution">
    <text evidence="6">The sequence shown here is derived from an EMBL/GenBank/DDBJ whole genome shotgun (WGS) entry which is preliminary data.</text>
</comment>
<keyword evidence="3" id="KW-0472">Membrane</keyword>
<evidence type="ECO:0000256" key="2">
    <source>
        <dbReference type="PROSITE-ProRule" id="PRU00284"/>
    </source>
</evidence>
<evidence type="ECO:0000259" key="5">
    <source>
        <dbReference type="PROSITE" id="PS50112"/>
    </source>
</evidence>
<dbReference type="EMBL" id="BMYW01000001">
    <property type="protein sequence ID" value="GGX80516.1"/>
    <property type="molecule type" value="Genomic_DNA"/>
</dbReference>
<dbReference type="Gene3D" id="3.30.450.20">
    <property type="entry name" value="PAS domain"/>
    <property type="match status" value="1"/>
</dbReference>
<accession>A0ABQ2YDP2</accession>
<evidence type="ECO:0000313" key="7">
    <source>
        <dbReference type="Proteomes" id="UP000600877"/>
    </source>
</evidence>
<dbReference type="NCBIfam" id="TIGR00229">
    <property type="entry name" value="sensory_box"/>
    <property type="match status" value="1"/>
</dbReference>
<protein>
    <submittedName>
        <fullName evidence="6">Chemotaxis protein</fullName>
    </submittedName>
</protein>
<reference evidence="7" key="1">
    <citation type="journal article" date="2019" name="Int. J. Syst. Evol. Microbiol.">
        <title>The Global Catalogue of Microorganisms (GCM) 10K type strain sequencing project: providing services to taxonomists for standard genome sequencing and annotation.</title>
        <authorList>
            <consortium name="The Broad Institute Genomics Platform"/>
            <consortium name="The Broad Institute Genome Sequencing Center for Infectious Disease"/>
            <person name="Wu L."/>
            <person name="Ma J."/>
        </authorList>
    </citation>
    <scope>NUCLEOTIDE SEQUENCE [LARGE SCALE GENOMIC DNA]</scope>
    <source>
        <strain evidence="7">KCTC 32041</strain>
    </source>
</reference>
<dbReference type="CDD" id="cd00130">
    <property type="entry name" value="PAS"/>
    <property type="match status" value="1"/>
</dbReference>
<gene>
    <name evidence="6" type="ORF">GCM10011290_05240</name>
</gene>
<dbReference type="Gene3D" id="1.10.287.950">
    <property type="entry name" value="Methyl-accepting chemotaxis protein"/>
    <property type="match status" value="1"/>
</dbReference>
<dbReference type="Proteomes" id="UP000600877">
    <property type="component" value="Unassembled WGS sequence"/>
</dbReference>
<dbReference type="InterPro" id="IPR000014">
    <property type="entry name" value="PAS"/>
</dbReference>
<keyword evidence="3" id="KW-1133">Transmembrane helix</keyword>
<dbReference type="SMART" id="SM00283">
    <property type="entry name" value="MA"/>
    <property type="match status" value="1"/>
</dbReference>
<dbReference type="Pfam" id="PF00015">
    <property type="entry name" value="MCPsignal"/>
    <property type="match status" value="1"/>
</dbReference>
<dbReference type="InterPro" id="IPR004089">
    <property type="entry name" value="MCPsignal_dom"/>
</dbReference>
<dbReference type="InterPro" id="IPR035965">
    <property type="entry name" value="PAS-like_dom_sf"/>
</dbReference>
<evidence type="ECO:0000256" key="1">
    <source>
        <dbReference type="ARBA" id="ARBA00023224"/>
    </source>
</evidence>
<dbReference type="InterPro" id="IPR013655">
    <property type="entry name" value="PAS_fold_3"/>
</dbReference>
<feature type="transmembrane region" description="Helical" evidence="3">
    <location>
        <begin position="156"/>
        <end position="177"/>
    </location>
</feature>
<keyword evidence="7" id="KW-1185">Reference proteome</keyword>
<dbReference type="SUPFAM" id="SSF55785">
    <property type="entry name" value="PYP-like sensor domain (PAS domain)"/>
    <property type="match status" value="1"/>
</dbReference>
<evidence type="ECO:0000313" key="6">
    <source>
        <dbReference type="EMBL" id="GGX80516.1"/>
    </source>
</evidence>
<name>A0ABQ2YDP2_9NEIS</name>
<keyword evidence="3" id="KW-0812">Transmembrane</keyword>
<dbReference type="PANTHER" id="PTHR32089:SF112">
    <property type="entry name" value="LYSOZYME-LIKE PROTEIN-RELATED"/>
    <property type="match status" value="1"/>
</dbReference>
<keyword evidence="1 2" id="KW-0807">Transducer</keyword>
<evidence type="ECO:0000256" key="3">
    <source>
        <dbReference type="SAM" id="Phobius"/>
    </source>
</evidence>
<feature type="domain" description="PAS" evidence="5">
    <location>
        <begin position="14"/>
        <end position="60"/>
    </location>
</feature>